<feature type="non-terminal residue" evidence="1">
    <location>
        <position position="1"/>
    </location>
</feature>
<comment type="caution">
    <text evidence="1">The sequence shown here is derived from an EMBL/GenBank/DDBJ whole genome shotgun (WGS) entry which is preliminary data.</text>
</comment>
<proteinExistence type="predicted"/>
<reference evidence="1" key="1">
    <citation type="journal article" date="2014" name="Front. Microbiol.">
        <title>High frequency of phylogenetically diverse reductive dehalogenase-homologous genes in deep subseafloor sedimentary metagenomes.</title>
        <authorList>
            <person name="Kawai M."/>
            <person name="Futagami T."/>
            <person name="Toyoda A."/>
            <person name="Takaki Y."/>
            <person name="Nishi S."/>
            <person name="Hori S."/>
            <person name="Arai W."/>
            <person name="Tsubouchi T."/>
            <person name="Morono Y."/>
            <person name="Uchiyama I."/>
            <person name="Ito T."/>
            <person name="Fujiyama A."/>
            <person name="Inagaki F."/>
            <person name="Takami H."/>
        </authorList>
    </citation>
    <scope>NUCLEOTIDE SEQUENCE</scope>
    <source>
        <strain evidence="1">Expedition CK06-06</strain>
    </source>
</reference>
<evidence type="ECO:0000313" key="1">
    <source>
        <dbReference type="EMBL" id="GAG54561.1"/>
    </source>
</evidence>
<sequence>ALIEAGAAQVQKYSWQRSANKFLELYENI</sequence>
<dbReference type="EMBL" id="BART01005856">
    <property type="protein sequence ID" value="GAG54561.1"/>
    <property type="molecule type" value="Genomic_DNA"/>
</dbReference>
<gene>
    <name evidence="1" type="ORF">S01H4_13277</name>
</gene>
<name>X1A2R3_9ZZZZ</name>
<accession>X1A2R3</accession>
<protein>
    <submittedName>
        <fullName evidence="1">Uncharacterized protein</fullName>
    </submittedName>
</protein>
<dbReference type="AlphaFoldDB" id="X1A2R3"/>
<organism evidence="1">
    <name type="scientific">marine sediment metagenome</name>
    <dbReference type="NCBI Taxonomy" id="412755"/>
    <lineage>
        <taxon>unclassified sequences</taxon>
        <taxon>metagenomes</taxon>
        <taxon>ecological metagenomes</taxon>
    </lineage>
</organism>